<dbReference type="STRING" id="260086.SAMN05216207_1020124"/>
<sequence>MRTVLDLLRLLADRADGDAPADDLERVAAGLAGSDPEAGALALRIRTAMDAGRRRESELAALVEIARDLASESDTGSVLHTIVRRARALLGTDVAYLTLYDAERGDTYMRATSGSVSRKFQTLRLPLGAGLGGLVAASRTPHWTGRYAGDARYRHTEAIDTAVGEEGIVAICGTPLLVDDEFVGVLFAANRAARPFTPDDVALLGSLAALAAVSLVQTRRLADTAATLEALQGAHAAIAEAADAHDRFAGVVLAGGDVGDIAEALGRLLGGWVAVLDQDGVPAGRYGPVPAGLDVAAALRRAGEQPGDGTGRPVAVPCAGGAWVIAVIAGGQRLGTLLLGGVPGSAGPEGTDGSAGSHGRTGGAGPAELTPAQIRTVERAAMVTALVLLFSQRADEADRLDRADGLAELLAAAGPPRPPTLTRLAALGVSARRPHVLLVCRCHAARRRALAREAATLGGRSGLVAEQDGAVVVLLPGDDPTTAGARLARPAREQDPDAHVTVGAAGPFLPADGADAALAEARRSVEALLALDRAGESAAACDLGFAGLLLGDRPDVAGYVTGILGPVVEHDARRGSRLLRTLEAYYAAGASPTRAATTLHVHVNTVAQRLERIGTLLGPDWQHPDRSLEVQLALRLHRLGAPGRS</sequence>
<organism evidence="4 5">
    <name type="scientific">Pseudonocardia ammonioxydans</name>
    <dbReference type="NCBI Taxonomy" id="260086"/>
    <lineage>
        <taxon>Bacteria</taxon>
        <taxon>Bacillati</taxon>
        <taxon>Actinomycetota</taxon>
        <taxon>Actinomycetes</taxon>
        <taxon>Pseudonocardiales</taxon>
        <taxon>Pseudonocardiaceae</taxon>
        <taxon>Pseudonocardia</taxon>
    </lineage>
</organism>
<feature type="region of interest" description="Disordered" evidence="2">
    <location>
        <begin position="345"/>
        <end position="368"/>
    </location>
</feature>
<dbReference type="Pfam" id="PF01590">
    <property type="entry name" value="GAF"/>
    <property type="match status" value="1"/>
</dbReference>
<gene>
    <name evidence="4" type="ORF">SAMN05216207_1020124</name>
</gene>
<evidence type="ECO:0000256" key="2">
    <source>
        <dbReference type="SAM" id="MobiDB-lite"/>
    </source>
</evidence>
<keyword evidence="5" id="KW-1185">Reference proteome</keyword>
<feature type="domain" description="GAF" evidence="3">
    <location>
        <begin position="74"/>
        <end position="225"/>
    </location>
</feature>
<evidence type="ECO:0000259" key="3">
    <source>
        <dbReference type="SMART" id="SM00065"/>
    </source>
</evidence>
<reference evidence="4 5" key="1">
    <citation type="submission" date="2016-10" db="EMBL/GenBank/DDBJ databases">
        <authorList>
            <person name="de Groot N.N."/>
        </authorList>
    </citation>
    <scope>NUCLEOTIDE SEQUENCE [LARGE SCALE GENOMIC DNA]</scope>
    <source>
        <strain evidence="4 5">CGMCC 4.1877</strain>
    </source>
</reference>
<dbReference type="PANTHER" id="PTHR33744:SF1">
    <property type="entry name" value="DNA-BINDING TRANSCRIPTIONAL ACTIVATOR ADER"/>
    <property type="match status" value="1"/>
</dbReference>
<evidence type="ECO:0000256" key="1">
    <source>
        <dbReference type="ARBA" id="ARBA00006754"/>
    </source>
</evidence>
<dbReference type="InterPro" id="IPR042070">
    <property type="entry name" value="PucR_C-HTH_sf"/>
</dbReference>
<dbReference type="InterPro" id="IPR029016">
    <property type="entry name" value="GAF-like_dom_sf"/>
</dbReference>
<evidence type="ECO:0000313" key="5">
    <source>
        <dbReference type="Proteomes" id="UP000199614"/>
    </source>
</evidence>
<dbReference type="Pfam" id="PF17853">
    <property type="entry name" value="GGDEF_2"/>
    <property type="match status" value="1"/>
</dbReference>
<dbReference type="SMART" id="SM00065">
    <property type="entry name" value="GAF"/>
    <property type="match status" value="1"/>
</dbReference>
<dbReference type="InterPro" id="IPR051448">
    <property type="entry name" value="CdaR-like_regulators"/>
</dbReference>
<dbReference type="Pfam" id="PF13556">
    <property type="entry name" value="HTH_30"/>
    <property type="match status" value="1"/>
</dbReference>
<dbReference type="InterPro" id="IPR003018">
    <property type="entry name" value="GAF"/>
</dbReference>
<dbReference type="Proteomes" id="UP000199614">
    <property type="component" value="Unassembled WGS sequence"/>
</dbReference>
<dbReference type="SUPFAM" id="SSF55781">
    <property type="entry name" value="GAF domain-like"/>
    <property type="match status" value="1"/>
</dbReference>
<dbReference type="Gene3D" id="3.30.450.40">
    <property type="match status" value="1"/>
</dbReference>
<accession>A0A1I5BJQ5</accession>
<protein>
    <submittedName>
        <fullName evidence="4">GAF domain-containing protein</fullName>
    </submittedName>
</protein>
<dbReference type="Gene3D" id="1.10.10.2840">
    <property type="entry name" value="PucR C-terminal helix-turn-helix domain"/>
    <property type="match status" value="1"/>
</dbReference>
<comment type="similarity">
    <text evidence="1">Belongs to the CdaR family.</text>
</comment>
<dbReference type="RefSeq" id="WP_093346344.1">
    <property type="nucleotide sequence ID" value="NZ_FOUY01000020.1"/>
</dbReference>
<dbReference type="InterPro" id="IPR041522">
    <property type="entry name" value="CdaR_GGDEF"/>
</dbReference>
<proteinExistence type="inferred from homology"/>
<evidence type="ECO:0000313" key="4">
    <source>
        <dbReference type="EMBL" id="SFN74890.1"/>
    </source>
</evidence>
<dbReference type="InterPro" id="IPR025736">
    <property type="entry name" value="PucR_C-HTH_dom"/>
</dbReference>
<name>A0A1I5BJQ5_PSUAM</name>
<dbReference type="EMBL" id="FOUY01000020">
    <property type="protein sequence ID" value="SFN74890.1"/>
    <property type="molecule type" value="Genomic_DNA"/>
</dbReference>
<dbReference type="AlphaFoldDB" id="A0A1I5BJQ5"/>
<dbReference type="PANTHER" id="PTHR33744">
    <property type="entry name" value="CARBOHYDRATE DIACID REGULATOR"/>
    <property type="match status" value="1"/>
</dbReference>
<dbReference type="OrthoDB" id="8026818at2"/>